<evidence type="ECO:0000313" key="2">
    <source>
        <dbReference type="Proteomes" id="UP000198211"/>
    </source>
</evidence>
<sequence length="63" mass="7654">MTSITNELQYSVEERREVTETFERFLKFFEKRFDCKVHVLPQMVGRSTCMWIRSATQQVCFVR</sequence>
<protein>
    <submittedName>
        <fullName evidence="1">Uncharacterized protein</fullName>
    </submittedName>
</protein>
<reference evidence="2" key="1">
    <citation type="submission" date="2017-03" db="EMBL/GenBank/DDBJ databases">
        <title>Phytopthora megakarya and P. palmivora, two closely related causual agents of cacao black pod achieved similar genome size and gene model numbers by different mechanisms.</title>
        <authorList>
            <person name="Ali S."/>
            <person name="Shao J."/>
            <person name="Larry D.J."/>
            <person name="Kronmiller B."/>
            <person name="Shen D."/>
            <person name="Strem M.D."/>
            <person name="Melnick R.L."/>
            <person name="Guiltinan M.J."/>
            <person name="Tyler B.M."/>
            <person name="Meinhardt L.W."/>
            <person name="Bailey B.A."/>
        </authorList>
    </citation>
    <scope>NUCLEOTIDE SEQUENCE [LARGE SCALE GENOMIC DNA]</scope>
    <source>
        <strain evidence="2">zdho120</strain>
    </source>
</reference>
<dbReference type="AlphaFoldDB" id="A0A225UYZ3"/>
<gene>
    <name evidence="1" type="ORF">PHMEG_00032062</name>
</gene>
<dbReference type="EMBL" id="NBNE01010490">
    <property type="protein sequence ID" value="OWY97409.1"/>
    <property type="molecule type" value="Genomic_DNA"/>
</dbReference>
<proteinExistence type="predicted"/>
<comment type="caution">
    <text evidence="1">The sequence shown here is derived from an EMBL/GenBank/DDBJ whole genome shotgun (WGS) entry which is preliminary data.</text>
</comment>
<accession>A0A225UYZ3</accession>
<evidence type="ECO:0000313" key="1">
    <source>
        <dbReference type="EMBL" id="OWY97409.1"/>
    </source>
</evidence>
<keyword evidence="2" id="KW-1185">Reference proteome</keyword>
<dbReference type="Proteomes" id="UP000198211">
    <property type="component" value="Unassembled WGS sequence"/>
</dbReference>
<name>A0A225UYZ3_9STRA</name>
<organism evidence="1 2">
    <name type="scientific">Phytophthora megakarya</name>
    <dbReference type="NCBI Taxonomy" id="4795"/>
    <lineage>
        <taxon>Eukaryota</taxon>
        <taxon>Sar</taxon>
        <taxon>Stramenopiles</taxon>
        <taxon>Oomycota</taxon>
        <taxon>Peronosporomycetes</taxon>
        <taxon>Peronosporales</taxon>
        <taxon>Peronosporaceae</taxon>
        <taxon>Phytophthora</taxon>
    </lineage>
</organism>